<dbReference type="EMBL" id="JABDTM020025642">
    <property type="protein sequence ID" value="KAH0813015.1"/>
    <property type="molecule type" value="Genomic_DNA"/>
</dbReference>
<feature type="region of interest" description="Disordered" evidence="3">
    <location>
        <begin position="1"/>
        <end position="512"/>
    </location>
</feature>
<dbReference type="CDD" id="cd12432">
    <property type="entry name" value="RRM_ACINU"/>
    <property type="match status" value="1"/>
</dbReference>
<dbReference type="InterPro" id="IPR032552">
    <property type="entry name" value="RSB_motif"/>
</dbReference>
<name>A0A8J6HE66_TENMO</name>
<evidence type="ECO:0000256" key="3">
    <source>
        <dbReference type="SAM" id="MobiDB-lite"/>
    </source>
</evidence>
<protein>
    <recommendedName>
        <fullName evidence="4">RRM domain-containing protein</fullName>
    </recommendedName>
</protein>
<dbReference type="PROSITE" id="PS50102">
    <property type="entry name" value="RRM"/>
    <property type="match status" value="1"/>
</dbReference>
<feature type="compositionally biased region" description="Polar residues" evidence="3">
    <location>
        <begin position="187"/>
        <end position="206"/>
    </location>
</feature>
<feature type="compositionally biased region" description="Basic and acidic residues" evidence="3">
    <location>
        <begin position="390"/>
        <end position="414"/>
    </location>
</feature>
<dbReference type="Gene3D" id="3.30.70.330">
    <property type="match status" value="1"/>
</dbReference>
<dbReference type="GO" id="GO:0003723">
    <property type="term" value="F:RNA binding"/>
    <property type="evidence" value="ECO:0007669"/>
    <property type="project" value="UniProtKB-UniRule"/>
</dbReference>
<dbReference type="GO" id="GO:0008380">
    <property type="term" value="P:RNA splicing"/>
    <property type="evidence" value="ECO:0007669"/>
    <property type="project" value="TreeGrafter"/>
</dbReference>
<evidence type="ECO:0000313" key="6">
    <source>
        <dbReference type="Proteomes" id="UP000719412"/>
    </source>
</evidence>
<organism evidence="5 6">
    <name type="scientific">Tenebrio molitor</name>
    <name type="common">Yellow mealworm beetle</name>
    <dbReference type="NCBI Taxonomy" id="7067"/>
    <lineage>
        <taxon>Eukaryota</taxon>
        <taxon>Metazoa</taxon>
        <taxon>Ecdysozoa</taxon>
        <taxon>Arthropoda</taxon>
        <taxon>Hexapoda</taxon>
        <taxon>Insecta</taxon>
        <taxon>Pterygota</taxon>
        <taxon>Neoptera</taxon>
        <taxon>Endopterygota</taxon>
        <taxon>Coleoptera</taxon>
        <taxon>Polyphaga</taxon>
        <taxon>Cucujiformia</taxon>
        <taxon>Tenebrionidae</taxon>
        <taxon>Tenebrio</taxon>
    </lineage>
</organism>
<dbReference type="AlphaFoldDB" id="A0A8J6HE66"/>
<reference evidence="5" key="1">
    <citation type="journal article" date="2020" name="J Insects Food Feed">
        <title>The yellow mealworm (Tenebrio molitor) genome: a resource for the emerging insects as food and feed industry.</title>
        <authorList>
            <person name="Eriksson T."/>
            <person name="Andere A."/>
            <person name="Kelstrup H."/>
            <person name="Emery V."/>
            <person name="Picard C."/>
        </authorList>
    </citation>
    <scope>NUCLEOTIDE SEQUENCE</scope>
    <source>
        <strain evidence="5">Stoneville</strain>
        <tissue evidence="5">Whole head</tissue>
    </source>
</reference>
<feature type="region of interest" description="Disordered" evidence="3">
    <location>
        <begin position="537"/>
        <end position="596"/>
    </location>
</feature>
<feature type="compositionally biased region" description="Basic and acidic residues" evidence="3">
    <location>
        <begin position="309"/>
        <end position="322"/>
    </location>
</feature>
<evidence type="ECO:0000259" key="4">
    <source>
        <dbReference type="PROSITE" id="PS50102"/>
    </source>
</evidence>
<feature type="region of interest" description="Disordered" evidence="3">
    <location>
        <begin position="851"/>
        <end position="877"/>
    </location>
</feature>
<dbReference type="GO" id="GO:0071011">
    <property type="term" value="C:precatalytic spliceosome"/>
    <property type="evidence" value="ECO:0007669"/>
    <property type="project" value="TreeGrafter"/>
</dbReference>
<keyword evidence="6" id="KW-1185">Reference proteome</keyword>
<reference evidence="5" key="2">
    <citation type="submission" date="2021-08" db="EMBL/GenBank/DDBJ databases">
        <authorList>
            <person name="Eriksson T."/>
        </authorList>
    </citation>
    <scope>NUCLEOTIDE SEQUENCE</scope>
    <source>
        <strain evidence="5">Stoneville</strain>
        <tissue evidence="5">Whole head</tissue>
    </source>
</reference>
<evidence type="ECO:0000313" key="5">
    <source>
        <dbReference type="EMBL" id="KAH0813015.1"/>
    </source>
</evidence>
<dbReference type="SUPFAM" id="SSF54928">
    <property type="entry name" value="RNA-binding domain, RBD"/>
    <property type="match status" value="1"/>
</dbReference>
<feature type="compositionally biased region" description="Basic and acidic residues" evidence="3">
    <location>
        <begin position="548"/>
        <end position="583"/>
    </location>
</feature>
<feature type="compositionally biased region" description="Polar residues" evidence="3">
    <location>
        <begin position="323"/>
        <end position="332"/>
    </location>
</feature>
<feature type="domain" description="RRM" evidence="4">
    <location>
        <begin position="632"/>
        <end position="709"/>
    </location>
</feature>
<dbReference type="GO" id="GO:0061574">
    <property type="term" value="C:ASAP complex"/>
    <property type="evidence" value="ECO:0007669"/>
    <property type="project" value="TreeGrafter"/>
</dbReference>
<dbReference type="SMART" id="SM00360">
    <property type="entry name" value="RRM"/>
    <property type="match status" value="1"/>
</dbReference>
<accession>A0A8J6HE66</accession>
<sequence length="877" mass="100130">MRRKSTRNAQKATPDKTPKETGTPPKTRRSRRRKRSPSKSSDSEEEVLTVNKRAPVEETPDTTTKSHTPTDDETAEEPVWKVTSSEDTPKGEIQKLKICLTRPSPDSPDKTKTRRSKSNSQTEDDATSSEDKSSTRRTRSRGSPFKRNDGLSSQEGDEDVEEKKGKGKSKGKHKSKIEKSPHLSEPEIQTNNEISENVQVTPQSPSIDKPVDNENDYNKVDVDDIQNVNESIQRQENINMETTTNVGHNSDNDQENSEVAKTMTESQDDMQNKESDDDKPLSVIQKIASNEKQKIEDQENVEENQQVASDEKQEIQGEKAVTEEQSSNTSDHSANHETIQEETTESEPQLPNVEPIETEQKQELEEECLQHPETDKQELTAEVSGQELTTDDHDQTTELHTEEIKKDGKEKSLPEESVEDITETEPQQDISENVVMQEVEESIPVKDDELQESVNSSENVTELEAKSSEPSTETACLANIVEESQQENSDSKETQDHTNIGHIQPSKSKRKWENSTNLISSLFKVDLESIQVVWPSIDFPDEPDLNVDNEKERRRSVTESSGKKLERKVSVEYKSDSSERPSYEKQSSVSSVTQDSEDNSNIIAFNRKISIVDDTASKLKPPPSPAKNPTSNILYITNLVRPFTLKQLKELLERTGKIQEEGFWTDRIKSKCYVQYETQEEAEATRNALHGVQWPIGNGKKLIIDYATEEDLQNAKNPPAPPPVVTVPDTKTSTKENLEPVENKSRNEEKPPKEIEKKRSEGPVREWDIGKKDMHKERSRSRERNRKHKRSPSPPDDFMSRKQRKVEESVPQKLMDDLFLKTKATPSIYWQPLSPEEITMKQQQRLIRMEEHKRRMEENSRMKGRDVGRGAFRRRYD</sequence>
<evidence type="ECO:0000256" key="1">
    <source>
        <dbReference type="ARBA" id="ARBA00022884"/>
    </source>
</evidence>
<feature type="compositionally biased region" description="Basic and acidic residues" evidence="3">
    <location>
        <begin position="358"/>
        <end position="379"/>
    </location>
</feature>
<feature type="compositionally biased region" description="Basic and acidic residues" evidence="3">
    <location>
        <begin position="732"/>
        <end position="782"/>
    </location>
</feature>
<feature type="compositionally biased region" description="Basic residues" evidence="3">
    <location>
        <begin position="165"/>
        <end position="176"/>
    </location>
</feature>
<comment type="caution">
    <text evidence="5">The sequence shown here is derived from an EMBL/GenBank/DDBJ whole genome shotgun (WGS) entry which is preliminary data.</text>
</comment>
<feature type="compositionally biased region" description="Polar residues" evidence="3">
    <location>
        <begin position="226"/>
        <end position="249"/>
    </location>
</feature>
<dbReference type="Pfam" id="PF00076">
    <property type="entry name" value="RRM_1"/>
    <property type="match status" value="1"/>
</dbReference>
<dbReference type="InterPro" id="IPR035979">
    <property type="entry name" value="RBD_domain_sf"/>
</dbReference>
<dbReference type="InterPro" id="IPR000504">
    <property type="entry name" value="RRM_dom"/>
</dbReference>
<feature type="compositionally biased region" description="Basic and acidic residues" evidence="3">
    <location>
        <begin position="209"/>
        <end position="222"/>
    </location>
</feature>
<evidence type="ECO:0000256" key="2">
    <source>
        <dbReference type="PROSITE-ProRule" id="PRU00176"/>
    </source>
</evidence>
<feature type="compositionally biased region" description="Polar residues" evidence="3">
    <location>
        <begin position="584"/>
        <end position="596"/>
    </location>
</feature>
<dbReference type="PANTHER" id="PTHR46589:SF1">
    <property type="entry name" value="APOPTOTIC CHROMATIN CONDENSATION INDUCER IN THE NUCLEUS"/>
    <property type="match status" value="1"/>
</dbReference>
<proteinExistence type="predicted"/>
<feature type="compositionally biased region" description="Basic residues" evidence="3">
    <location>
        <begin position="26"/>
        <end position="37"/>
    </location>
</feature>
<feature type="compositionally biased region" description="Basic and acidic residues" evidence="3">
    <location>
        <begin position="270"/>
        <end position="280"/>
    </location>
</feature>
<feature type="region of interest" description="Disordered" evidence="3">
    <location>
        <begin position="713"/>
        <end position="810"/>
    </location>
</feature>
<gene>
    <name evidence="5" type="ORF">GEV33_009778</name>
</gene>
<dbReference type="InterPro" id="IPR034257">
    <property type="entry name" value="Acinus_RRM"/>
</dbReference>
<dbReference type="Proteomes" id="UP000719412">
    <property type="component" value="Unassembled WGS sequence"/>
</dbReference>
<dbReference type="PANTHER" id="PTHR46589">
    <property type="entry name" value="APOPTOTIC CHROMATIN CONDENSATION INDUCER IN THE NUCLEUS"/>
    <property type="match status" value="1"/>
</dbReference>
<dbReference type="InterPro" id="IPR012677">
    <property type="entry name" value="Nucleotide-bd_a/b_plait_sf"/>
</dbReference>
<dbReference type="Pfam" id="PF16294">
    <property type="entry name" value="RSB_motif"/>
    <property type="match status" value="1"/>
</dbReference>
<dbReference type="InterPro" id="IPR052793">
    <property type="entry name" value="EJC-associated_protein"/>
</dbReference>
<keyword evidence="1 2" id="KW-0694">RNA-binding</keyword>